<gene>
    <name evidence="4" type="ORF">INT43_008436</name>
</gene>
<feature type="compositionally biased region" description="Basic residues" evidence="1">
    <location>
        <begin position="352"/>
        <end position="362"/>
    </location>
</feature>
<evidence type="ECO:0000313" key="4">
    <source>
        <dbReference type="EMBL" id="KAG2180857.1"/>
    </source>
</evidence>
<feature type="compositionally biased region" description="Polar residues" evidence="1">
    <location>
        <begin position="527"/>
        <end position="538"/>
    </location>
</feature>
<feature type="compositionally biased region" description="Polar residues" evidence="1">
    <location>
        <begin position="745"/>
        <end position="758"/>
    </location>
</feature>
<reference evidence="4" key="1">
    <citation type="submission" date="2020-12" db="EMBL/GenBank/DDBJ databases">
        <title>Metabolic potential, ecology and presence of endohyphal bacteria is reflected in genomic diversity of Mucoromycotina.</title>
        <authorList>
            <person name="Muszewska A."/>
            <person name="Okrasinska A."/>
            <person name="Steczkiewicz K."/>
            <person name="Drgas O."/>
            <person name="Orlowska M."/>
            <person name="Perlinska-Lenart U."/>
            <person name="Aleksandrzak-Piekarczyk T."/>
            <person name="Szatraj K."/>
            <person name="Zielenkiewicz U."/>
            <person name="Pilsyk S."/>
            <person name="Malc E."/>
            <person name="Mieczkowski P."/>
            <person name="Kruszewska J.S."/>
            <person name="Biernat P."/>
            <person name="Pawlowska J."/>
        </authorList>
    </citation>
    <scope>NUCLEOTIDE SEQUENCE</scope>
    <source>
        <strain evidence="4">WA0000067209</strain>
    </source>
</reference>
<sequence>MYIYIAATLYLLCQIGMVIAGCCFQQNAVQPTENTWIVNVTAVDTRYSTIPGSYNTTVLFPSSFNISLDNGLPSNVACQPPLATDNETSIIFCQSTNSESFVAGFVLTSEGNSSTAPAVKSLVIDNSLCSNLTKCNSETALSAGDVQIGSQVYPKWAVALTSVVVAAILLCIGIIIIKICVSRQRNAARLELKTEYSDISRRPTDTSNLSHNEKNLGDQHAYSQPEVGNDIVRYKNGYGKEAYQQLPDIDMPTKSGKLPSSSSFQRLALGSKTLLTSLPSLPSLPKLPSFSTMPLFLSNSSSSQDSSLEEEPFRSKADSSVLLDDFSESSASSSNKNNSTVRSRAAVEAHKVIRRASRKSKTRSTIYTDEHINKIFQLDDGAKHKSMNELYPQYGDIRNKSTTTLCSGINSSTPSSVRVKHRELTVLEGMQAALIERSMSASNVIDQSEDNDSNTEENIAYVASDHEDIRPKIRTRSSSLSQGFSKTYGDFDNMKAKSFEDFHNKSLEFRGRQRRSVCSTDAKRRSQSATPSASSTIRPRSFLLPRSIYDEDSSSDDNSDTITRAKFQRRYRSLSRAESQKSYSTRRKSRPTSCMSNTSDVDTIRKHLRDSWKAELSESHSQDSLTVDADLPSAIPRVQRRPPLPEGFMRRRSDRFSRPESIVEPIPEPAPPNDLTSQDSLDTLSSFVPEQGYTSEDTESISYSNVVSLAILHTDTISSGLSVLSNMKGKHETESSIGGVHETNSESNRSVHSAQSFSDLAVGDPRPLAQSFY</sequence>
<evidence type="ECO:0000313" key="5">
    <source>
        <dbReference type="Proteomes" id="UP000654370"/>
    </source>
</evidence>
<keyword evidence="2" id="KW-1133">Transmembrane helix</keyword>
<proteinExistence type="predicted"/>
<feature type="region of interest" description="Disordered" evidence="1">
    <location>
        <begin position="201"/>
        <end position="222"/>
    </location>
</feature>
<feature type="compositionally biased region" description="Basic and acidic residues" evidence="1">
    <location>
        <begin position="648"/>
        <end position="658"/>
    </location>
</feature>
<feature type="transmembrane region" description="Helical" evidence="2">
    <location>
        <begin position="156"/>
        <end position="181"/>
    </location>
</feature>
<keyword evidence="2" id="KW-0472">Membrane</keyword>
<dbReference type="EMBL" id="JAEPQZ010000005">
    <property type="protein sequence ID" value="KAG2180857.1"/>
    <property type="molecule type" value="Genomic_DNA"/>
</dbReference>
<feature type="region of interest" description="Disordered" evidence="1">
    <location>
        <begin position="513"/>
        <end position="601"/>
    </location>
</feature>
<evidence type="ECO:0000256" key="2">
    <source>
        <dbReference type="SAM" id="Phobius"/>
    </source>
</evidence>
<dbReference type="AlphaFoldDB" id="A0A8H7PV36"/>
<feature type="compositionally biased region" description="Polar residues" evidence="1">
    <location>
        <begin position="591"/>
        <end position="601"/>
    </location>
</feature>
<dbReference type="Proteomes" id="UP000654370">
    <property type="component" value="Unassembled WGS sequence"/>
</dbReference>
<feature type="region of interest" description="Disordered" evidence="1">
    <location>
        <begin position="326"/>
        <end position="362"/>
    </location>
</feature>
<dbReference type="OrthoDB" id="2404679at2759"/>
<name>A0A8H7PV36_MORIS</name>
<keyword evidence="3" id="KW-0732">Signal</keyword>
<feature type="chain" id="PRO_5034271285" evidence="3">
    <location>
        <begin position="21"/>
        <end position="773"/>
    </location>
</feature>
<feature type="region of interest" description="Disordered" evidence="1">
    <location>
        <begin position="732"/>
        <end position="762"/>
    </location>
</feature>
<keyword evidence="5" id="KW-1185">Reference proteome</keyword>
<feature type="signal peptide" evidence="3">
    <location>
        <begin position="1"/>
        <end position="20"/>
    </location>
</feature>
<comment type="caution">
    <text evidence="4">The sequence shown here is derived from an EMBL/GenBank/DDBJ whole genome shotgun (WGS) entry which is preliminary data.</text>
</comment>
<organism evidence="4 5">
    <name type="scientific">Mortierella isabellina</name>
    <name type="common">Filamentous fungus</name>
    <name type="synonym">Umbelopsis isabellina</name>
    <dbReference type="NCBI Taxonomy" id="91625"/>
    <lineage>
        <taxon>Eukaryota</taxon>
        <taxon>Fungi</taxon>
        <taxon>Fungi incertae sedis</taxon>
        <taxon>Mucoromycota</taxon>
        <taxon>Mucoromycotina</taxon>
        <taxon>Umbelopsidomycetes</taxon>
        <taxon>Umbelopsidales</taxon>
        <taxon>Umbelopsidaceae</taxon>
        <taxon>Umbelopsis</taxon>
    </lineage>
</organism>
<keyword evidence="2" id="KW-0812">Transmembrane</keyword>
<accession>A0A8H7PV36</accession>
<feature type="region of interest" description="Disordered" evidence="1">
    <location>
        <begin position="637"/>
        <end position="680"/>
    </location>
</feature>
<feature type="compositionally biased region" description="Low complexity" evidence="1">
    <location>
        <begin position="328"/>
        <end position="339"/>
    </location>
</feature>
<feature type="compositionally biased region" description="Acidic residues" evidence="1">
    <location>
        <begin position="550"/>
        <end position="559"/>
    </location>
</feature>
<protein>
    <submittedName>
        <fullName evidence="4">Uncharacterized protein</fullName>
    </submittedName>
</protein>
<evidence type="ECO:0000256" key="1">
    <source>
        <dbReference type="SAM" id="MobiDB-lite"/>
    </source>
</evidence>
<evidence type="ECO:0000256" key="3">
    <source>
        <dbReference type="SAM" id="SignalP"/>
    </source>
</evidence>